<dbReference type="FunFam" id="3.40.50.300:FF:000865">
    <property type="entry name" value="ATP-dependent RNA helicase DDX54"/>
    <property type="match status" value="1"/>
</dbReference>
<dbReference type="GO" id="GO:0043186">
    <property type="term" value="C:P granule"/>
    <property type="evidence" value="ECO:0007669"/>
    <property type="project" value="UniProtKB-ARBA"/>
</dbReference>
<feature type="short sequence motif" description="Q motif" evidence="22">
    <location>
        <begin position="26"/>
        <end position="54"/>
    </location>
</feature>
<evidence type="ECO:0000256" key="19">
    <source>
        <dbReference type="ARBA" id="ARBA00023242"/>
    </source>
</evidence>
<evidence type="ECO:0000256" key="5">
    <source>
        <dbReference type="ARBA" id="ARBA00012552"/>
    </source>
</evidence>
<keyword evidence="16" id="KW-0805">Transcription regulation</keyword>
<keyword evidence="19" id="KW-0539">Nucleus</keyword>
<dbReference type="PROSITE" id="PS51194">
    <property type="entry name" value="HELICASE_CTER"/>
    <property type="match status" value="1"/>
</dbReference>
<dbReference type="SUPFAM" id="SSF52540">
    <property type="entry name" value="P-loop containing nucleoside triphosphate hydrolases"/>
    <property type="match status" value="2"/>
</dbReference>
<dbReference type="GO" id="GO:0003677">
    <property type="term" value="F:DNA binding"/>
    <property type="evidence" value="ECO:0007669"/>
    <property type="project" value="UniProtKB-KW"/>
</dbReference>
<comment type="caution">
    <text evidence="29">The sequence shown here is derived from an EMBL/GenBank/DDBJ whole genome shotgun (WGS) entry which is preliminary data.</text>
</comment>
<dbReference type="InterPro" id="IPR036236">
    <property type="entry name" value="Znf_C2H2_sf"/>
</dbReference>
<evidence type="ECO:0000259" key="27">
    <source>
        <dbReference type="PROSITE" id="PS51194"/>
    </source>
</evidence>
<keyword evidence="30" id="KW-1185">Reference proteome</keyword>
<feature type="region of interest" description="Disordered" evidence="24">
    <location>
        <begin position="1042"/>
        <end position="1066"/>
    </location>
</feature>
<evidence type="ECO:0000256" key="10">
    <source>
        <dbReference type="ARBA" id="ARBA00022771"/>
    </source>
</evidence>
<dbReference type="SMART" id="SM00355">
    <property type="entry name" value="ZnF_C2H2"/>
    <property type="match status" value="2"/>
</dbReference>
<evidence type="ECO:0000256" key="11">
    <source>
        <dbReference type="ARBA" id="ARBA00022801"/>
    </source>
</evidence>
<feature type="coiled-coil region" evidence="23">
    <location>
        <begin position="513"/>
        <end position="563"/>
    </location>
</feature>
<dbReference type="GO" id="GO:0003724">
    <property type="term" value="F:RNA helicase activity"/>
    <property type="evidence" value="ECO:0007669"/>
    <property type="project" value="UniProtKB-EC"/>
</dbReference>
<dbReference type="PANTHER" id="PTHR47959:SF8">
    <property type="entry name" value="RNA HELICASE"/>
    <property type="match status" value="1"/>
</dbReference>
<dbReference type="SMART" id="SM01123">
    <property type="entry name" value="DBP10CT"/>
    <property type="match status" value="1"/>
</dbReference>
<keyword evidence="6" id="KW-0963">Cytoplasm</keyword>
<evidence type="ECO:0000256" key="13">
    <source>
        <dbReference type="ARBA" id="ARBA00022833"/>
    </source>
</evidence>
<comment type="subcellular location">
    <subcellularLocation>
        <location evidence="1">Cytoplasm</location>
    </subcellularLocation>
    <subcellularLocation>
        <location evidence="2">Nucleus</location>
        <location evidence="2">Nucleolus</location>
    </subcellularLocation>
</comment>
<feature type="compositionally biased region" description="Basic and acidic residues" evidence="24">
    <location>
        <begin position="740"/>
        <end position="751"/>
    </location>
</feature>
<evidence type="ECO:0000256" key="9">
    <source>
        <dbReference type="ARBA" id="ARBA00022741"/>
    </source>
</evidence>
<dbReference type="GO" id="GO:0005730">
    <property type="term" value="C:nucleolus"/>
    <property type="evidence" value="ECO:0007669"/>
    <property type="project" value="UniProtKB-SubCell"/>
</dbReference>
<dbReference type="Pfam" id="PF08147">
    <property type="entry name" value="DBP10CT"/>
    <property type="match status" value="1"/>
</dbReference>
<dbReference type="Gene3D" id="3.30.160.60">
    <property type="entry name" value="Classic Zinc Finger"/>
    <property type="match status" value="2"/>
</dbReference>
<evidence type="ECO:0000256" key="3">
    <source>
        <dbReference type="ARBA" id="ARBA00005682"/>
    </source>
</evidence>
<comment type="similarity">
    <text evidence="3">Belongs to the EGR C2H2-type zinc-finger protein family.</text>
</comment>
<dbReference type="SUPFAM" id="SSF57667">
    <property type="entry name" value="beta-beta-alpha zinc fingers"/>
    <property type="match status" value="1"/>
</dbReference>
<dbReference type="Pfam" id="PF00271">
    <property type="entry name" value="Helicase_C"/>
    <property type="match status" value="1"/>
</dbReference>
<dbReference type="PROSITE" id="PS51195">
    <property type="entry name" value="Q_MOTIF"/>
    <property type="match status" value="1"/>
</dbReference>
<dbReference type="SMART" id="SM00490">
    <property type="entry name" value="HELICc"/>
    <property type="match status" value="1"/>
</dbReference>
<dbReference type="EC" id="3.6.4.13" evidence="5"/>
<dbReference type="GO" id="GO:0008270">
    <property type="term" value="F:zinc ion binding"/>
    <property type="evidence" value="ECO:0007669"/>
    <property type="project" value="UniProtKB-KW"/>
</dbReference>
<reference evidence="29" key="1">
    <citation type="submission" date="2022-11" db="EMBL/GenBank/DDBJ databases">
        <authorList>
            <person name="Kikuchi T."/>
        </authorList>
    </citation>
    <scope>NUCLEOTIDE SEQUENCE</scope>
    <source>
        <strain evidence="29">PS1010</strain>
    </source>
</reference>
<feature type="region of interest" description="Disordered" evidence="24">
    <location>
        <begin position="708"/>
        <end position="803"/>
    </location>
</feature>
<dbReference type="SMART" id="SM00487">
    <property type="entry name" value="DEXDc"/>
    <property type="match status" value="1"/>
</dbReference>
<comment type="catalytic activity">
    <reaction evidence="20">
        <text>ATP + H2O = ADP + phosphate + H(+)</text>
        <dbReference type="Rhea" id="RHEA:13065"/>
        <dbReference type="ChEBI" id="CHEBI:15377"/>
        <dbReference type="ChEBI" id="CHEBI:15378"/>
        <dbReference type="ChEBI" id="CHEBI:30616"/>
        <dbReference type="ChEBI" id="CHEBI:43474"/>
        <dbReference type="ChEBI" id="CHEBI:456216"/>
        <dbReference type="EC" id="3.6.4.13"/>
    </reaction>
</comment>
<dbReference type="CDD" id="cd17959">
    <property type="entry name" value="DEADc_DDX54"/>
    <property type="match status" value="1"/>
</dbReference>
<comment type="similarity">
    <text evidence="4">Belongs to the DEAD box helicase family. DDX54/DBP10 subfamily.</text>
</comment>
<dbReference type="InterPro" id="IPR013087">
    <property type="entry name" value="Znf_C2H2_type"/>
</dbReference>
<evidence type="ECO:0000259" key="26">
    <source>
        <dbReference type="PROSITE" id="PS51192"/>
    </source>
</evidence>
<dbReference type="InterPro" id="IPR000629">
    <property type="entry name" value="RNA-helicase_DEAD-box_CS"/>
</dbReference>
<feature type="compositionally biased region" description="Basic and acidic residues" evidence="24">
    <location>
        <begin position="764"/>
        <end position="773"/>
    </location>
</feature>
<protein>
    <recommendedName>
        <fullName evidence="5">RNA helicase</fullName>
        <ecNumber evidence="5">3.6.4.13</ecNumber>
    </recommendedName>
</protein>
<name>A0A9P1IQV0_9PELO</name>
<dbReference type="InterPro" id="IPR001650">
    <property type="entry name" value="Helicase_C-like"/>
</dbReference>
<evidence type="ECO:0000256" key="12">
    <source>
        <dbReference type="ARBA" id="ARBA00022806"/>
    </source>
</evidence>
<evidence type="ECO:0000256" key="23">
    <source>
        <dbReference type="SAM" id="Coils"/>
    </source>
</evidence>
<keyword evidence="11" id="KW-0378">Hydrolase</keyword>
<accession>A0A9P1IQV0</accession>
<organism evidence="29 30">
    <name type="scientific">Caenorhabditis angaria</name>
    <dbReference type="NCBI Taxonomy" id="860376"/>
    <lineage>
        <taxon>Eukaryota</taxon>
        <taxon>Metazoa</taxon>
        <taxon>Ecdysozoa</taxon>
        <taxon>Nematoda</taxon>
        <taxon>Chromadorea</taxon>
        <taxon>Rhabditida</taxon>
        <taxon>Rhabditina</taxon>
        <taxon>Rhabditomorpha</taxon>
        <taxon>Rhabditoidea</taxon>
        <taxon>Rhabditidae</taxon>
        <taxon>Peloderinae</taxon>
        <taxon>Caenorhabditis</taxon>
    </lineage>
</organism>
<dbReference type="PROSITE" id="PS51192">
    <property type="entry name" value="HELICASE_ATP_BIND_1"/>
    <property type="match status" value="1"/>
</dbReference>
<evidence type="ECO:0000256" key="16">
    <source>
        <dbReference type="ARBA" id="ARBA00023015"/>
    </source>
</evidence>
<dbReference type="GO" id="GO:0005524">
    <property type="term" value="F:ATP binding"/>
    <property type="evidence" value="ECO:0007669"/>
    <property type="project" value="UniProtKB-KW"/>
</dbReference>
<dbReference type="Pfam" id="PF00270">
    <property type="entry name" value="DEAD"/>
    <property type="match status" value="1"/>
</dbReference>
<sequence>MEDFNEEEEDFTALQIEQNRKQKKAGGWQTLGLDHAVYKAIEKKGFKQPTPIQRKTIPCIMDGKDVVAMSRTGSGKTAAFVIPMLQRLKRRDTKGIRALMISPTRELALQTFKIVKELGKFTGLRCACLVGGDAIDEQFSTIHENPDILLATPGRLLHVIVEMDLRLSFVQYVVFDEADRLFEMGFQDQLTETLKRIPESRQTLLFSATLPKMLVDFAKAGLTDPMLVRLDVDEKVSEKLSMVFCMCRPEEKLFALLHLCRRMDRENKQTVVFCATMKHVEYIVGILHRAGIDCSFVYSQLDATARKLNIQKFHEKQNNILVVTDVAARGVDIPLLDTVINLHFPPKAKLFVHRVGRVARAGRTGTAISLIANDELPYLTDLFLFLGKPINFAKDSSIYNESETLIGRVPESIVSLETEFFNSIHDNNEDMLDLRQKATNAMMKHTRTRPPPSAESARRVKQDIRSESTECAPHPFLKTEDDKQSASILNRIANYKSRSTIFEMNKSTKSQALAVMQQKRKAHEGRIEIVNEEKRKLKEAAEKEREEENAEIVKNAEIQANEEELATVFSTVIGSTKHNEKSEEKLEQKKKKIGGKKVDRAEQMRLERKNHYVPYTSADHVSERQLALDKVDFAKQAEGASVDIIMDDDRGMYKQQHGKRWDRRLKKYVGTSDEPQNKKIRTEDGTWLPASYKTGKYEEWKQKQKIGFDKKNQEDGDDQDHEMAQNSRKRKWGAAKSGPKHSELKNRDQILKGRRKQEKLQNYMDHRRGENMKKKMAPKRGGGSGSGGGKMNRMMHSSTDPQTSNFQARKEMQHQMQQQQQQQQQIHQNAPGGAAALVLNRVNQLISGAYQPQDSPHGMFDSNLLLNGQQKFDFLPPQNNMMSNNSQQRTSKKKKGTGEGRRPTLDANGLPKERPFICPKPDCQKRFCRNDHLQRHMRIHTGQRLFQCRTCLRSFARSDHLAKHERIHSSDKPFVCLTCLRRFHKADEKKKHEERCRNNKEESAQNSDLNLIHQNSGLSMYQPQMLSAASASMLPQNFKIHHQNQQGTSQHSTNPLEIRSLISQNR</sequence>
<dbReference type="FunFam" id="3.30.160.60:FF:000092">
    <property type="entry name" value="Early growth response protein 3"/>
    <property type="match status" value="1"/>
</dbReference>
<keyword evidence="17" id="KW-0238">DNA-binding</keyword>
<evidence type="ECO:0000313" key="29">
    <source>
        <dbReference type="EMBL" id="CAI5447703.1"/>
    </source>
</evidence>
<evidence type="ECO:0000256" key="20">
    <source>
        <dbReference type="ARBA" id="ARBA00047984"/>
    </source>
</evidence>
<evidence type="ECO:0000256" key="22">
    <source>
        <dbReference type="PROSITE-ProRule" id="PRU00552"/>
    </source>
</evidence>
<evidence type="ECO:0000256" key="1">
    <source>
        <dbReference type="ARBA" id="ARBA00004496"/>
    </source>
</evidence>
<feature type="region of interest" description="Disordered" evidence="24">
    <location>
        <begin position="988"/>
        <end position="1008"/>
    </location>
</feature>
<proteinExistence type="inferred from homology"/>
<dbReference type="CDD" id="cd18787">
    <property type="entry name" value="SF2_C_DEAD"/>
    <property type="match status" value="1"/>
</dbReference>
<evidence type="ECO:0000256" key="2">
    <source>
        <dbReference type="ARBA" id="ARBA00004604"/>
    </source>
</evidence>
<evidence type="ECO:0000256" key="14">
    <source>
        <dbReference type="ARBA" id="ARBA00022840"/>
    </source>
</evidence>
<dbReference type="InterPro" id="IPR033517">
    <property type="entry name" value="DDX54/DBP10_DEAD-box_helicase"/>
</dbReference>
<dbReference type="InterPro" id="IPR050079">
    <property type="entry name" value="DEAD_box_RNA_helicase"/>
</dbReference>
<dbReference type="InterPro" id="IPR012541">
    <property type="entry name" value="DBP10_C"/>
</dbReference>
<evidence type="ECO:0000256" key="17">
    <source>
        <dbReference type="ARBA" id="ARBA00023125"/>
    </source>
</evidence>
<evidence type="ECO:0000256" key="7">
    <source>
        <dbReference type="ARBA" id="ARBA00022723"/>
    </source>
</evidence>
<evidence type="ECO:0000259" key="28">
    <source>
        <dbReference type="PROSITE" id="PS51195"/>
    </source>
</evidence>
<dbReference type="PROSITE" id="PS00039">
    <property type="entry name" value="DEAD_ATP_HELICASE"/>
    <property type="match status" value="1"/>
</dbReference>
<evidence type="ECO:0000256" key="8">
    <source>
        <dbReference type="ARBA" id="ARBA00022737"/>
    </source>
</evidence>
<feature type="compositionally biased region" description="Basic and acidic residues" evidence="24">
    <location>
        <begin position="988"/>
        <end position="1003"/>
    </location>
</feature>
<evidence type="ECO:0000313" key="30">
    <source>
        <dbReference type="Proteomes" id="UP001152747"/>
    </source>
</evidence>
<evidence type="ECO:0000256" key="4">
    <source>
        <dbReference type="ARBA" id="ARBA00010379"/>
    </source>
</evidence>
<dbReference type="OrthoDB" id="10261375at2759"/>
<keyword evidence="8" id="KW-0677">Repeat</keyword>
<dbReference type="GO" id="GO:0003723">
    <property type="term" value="F:RNA binding"/>
    <property type="evidence" value="ECO:0007669"/>
    <property type="project" value="UniProtKB-KW"/>
</dbReference>
<feature type="compositionally biased region" description="Polar residues" evidence="24">
    <location>
        <begin position="1043"/>
        <end position="1066"/>
    </location>
</feature>
<gene>
    <name evidence="29" type="ORF">CAMP_LOCUS10340</name>
</gene>
<feature type="compositionally biased region" description="Gly residues" evidence="24">
    <location>
        <begin position="780"/>
        <end position="790"/>
    </location>
</feature>
<keyword evidence="23" id="KW-0175">Coiled coil</keyword>
<keyword evidence="13" id="KW-0862">Zinc</keyword>
<evidence type="ECO:0000256" key="18">
    <source>
        <dbReference type="ARBA" id="ARBA00023163"/>
    </source>
</evidence>
<keyword evidence="10 21" id="KW-0863">Zinc-finger</keyword>
<dbReference type="EMBL" id="CANHGI010000004">
    <property type="protein sequence ID" value="CAI5447703.1"/>
    <property type="molecule type" value="Genomic_DNA"/>
</dbReference>
<feature type="domain" description="Helicase ATP-binding" evidence="26">
    <location>
        <begin position="57"/>
        <end position="228"/>
    </location>
</feature>
<dbReference type="GO" id="GO:0005829">
    <property type="term" value="C:cytosol"/>
    <property type="evidence" value="ECO:0007669"/>
    <property type="project" value="TreeGrafter"/>
</dbReference>
<dbReference type="Pfam" id="PF00096">
    <property type="entry name" value="zf-C2H2"/>
    <property type="match status" value="2"/>
</dbReference>
<evidence type="ECO:0000259" key="25">
    <source>
        <dbReference type="PROSITE" id="PS50157"/>
    </source>
</evidence>
<dbReference type="PANTHER" id="PTHR47959">
    <property type="entry name" value="ATP-DEPENDENT RNA HELICASE RHLE-RELATED"/>
    <property type="match status" value="1"/>
</dbReference>
<dbReference type="InterPro" id="IPR014001">
    <property type="entry name" value="Helicase_ATP-bd"/>
</dbReference>
<keyword evidence="9" id="KW-0547">Nucleotide-binding</keyword>
<keyword evidence="14" id="KW-0067">ATP-binding</keyword>
<dbReference type="Proteomes" id="UP001152747">
    <property type="component" value="Unassembled WGS sequence"/>
</dbReference>
<dbReference type="AlphaFoldDB" id="A0A9P1IQV0"/>
<dbReference type="InterPro" id="IPR027417">
    <property type="entry name" value="P-loop_NTPase"/>
</dbReference>
<feature type="compositionally biased region" description="Low complexity" evidence="24">
    <location>
        <begin position="878"/>
        <end position="888"/>
    </location>
</feature>
<feature type="domain" description="C2H2-type" evidence="25">
    <location>
        <begin position="916"/>
        <end position="945"/>
    </location>
</feature>
<dbReference type="PROSITE" id="PS50157">
    <property type="entry name" value="ZINC_FINGER_C2H2_2"/>
    <property type="match status" value="2"/>
</dbReference>
<keyword evidence="18" id="KW-0804">Transcription</keyword>
<evidence type="ECO:0000256" key="15">
    <source>
        <dbReference type="ARBA" id="ARBA00022884"/>
    </source>
</evidence>
<feature type="domain" description="Helicase C-terminal" evidence="27">
    <location>
        <begin position="255"/>
        <end position="406"/>
    </location>
</feature>
<dbReference type="InterPro" id="IPR011545">
    <property type="entry name" value="DEAD/DEAH_box_helicase_dom"/>
</dbReference>
<dbReference type="PROSITE" id="PS00028">
    <property type="entry name" value="ZINC_FINGER_C2H2_1"/>
    <property type="match status" value="2"/>
</dbReference>
<dbReference type="Gene3D" id="3.40.50.300">
    <property type="entry name" value="P-loop containing nucleotide triphosphate hydrolases"/>
    <property type="match status" value="2"/>
</dbReference>
<dbReference type="GO" id="GO:0016787">
    <property type="term" value="F:hydrolase activity"/>
    <property type="evidence" value="ECO:0007669"/>
    <property type="project" value="UniProtKB-KW"/>
</dbReference>
<evidence type="ECO:0000256" key="21">
    <source>
        <dbReference type="PROSITE-ProRule" id="PRU00042"/>
    </source>
</evidence>
<keyword evidence="15" id="KW-0694">RNA-binding</keyword>
<dbReference type="InterPro" id="IPR014014">
    <property type="entry name" value="RNA_helicase_DEAD_Q_motif"/>
</dbReference>
<feature type="region of interest" description="Disordered" evidence="24">
    <location>
        <begin position="875"/>
        <end position="913"/>
    </location>
</feature>
<keyword evidence="7" id="KW-0479">Metal-binding</keyword>
<feature type="domain" description="DEAD-box RNA helicase Q" evidence="28">
    <location>
        <begin position="26"/>
        <end position="54"/>
    </location>
</feature>
<keyword evidence="12" id="KW-0347">Helicase</keyword>
<evidence type="ECO:0000256" key="6">
    <source>
        <dbReference type="ARBA" id="ARBA00022490"/>
    </source>
</evidence>
<evidence type="ECO:0000256" key="24">
    <source>
        <dbReference type="SAM" id="MobiDB-lite"/>
    </source>
</evidence>
<feature type="domain" description="C2H2-type" evidence="25">
    <location>
        <begin position="946"/>
        <end position="973"/>
    </location>
</feature>